<comment type="caution">
    <text evidence="2">The sequence shown here is derived from an EMBL/GenBank/DDBJ whole genome shotgun (WGS) entry which is preliminary data.</text>
</comment>
<dbReference type="EMBL" id="JACRUP010000002">
    <property type="protein sequence ID" value="MBC5850329.1"/>
    <property type="molecule type" value="Genomic_DNA"/>
</dbReference>
<feature type="chain" id="PRO_5040908376" evidence="1">
    <location>
        <begin position="21"/>
        <end position="136"/>
    </location>
</feature>
<protein>
    <submittedName>
        <fullName evidence="2">DUF3015 family protein</fullName>
    </submittedName>
</protein>
<evidence type="ECO:0000256" key="1">
    <source>
        <dbReference type="SAM" id="SignalP"/>
    </source>
</evidence>
<organism evidence="2 3">
    <name type="scientific">Vibrio metschnikovii</name>
    <dbReference type="NCBI Taxonomy" id="28172"/>
    <lineage>
        <taxon>Bacteria</taxon>
        <taxon>Pseudomonadati</taxon>
        <taxon>Pseudomonadota</taxon>
        <taxon>Gammaproteobacteria</taxon>
        <taxon>Vibrionales</taxon>
        <taxon>Vibrionaceae</taxon>
        <taxon>Vibrio</taxon>
    </lineage>
</organism>
<accession>A0A9X0R691</accession>
<dbReference type="RefSeq" id="WP_187025475.1">
    <property type="nucleotide sequence ID" value="NZ_CAWQCL010000056.1"/>
</dbReference>
<dbReference type="AlphaFoldDB" id="A0A9X0R691"/>
<gene>
    <name evidence="2" type="ORF">H8Q88_05065</name>
</gene>
<keyword evidence="1" id="KW-0732">Signal</keyword>
<dbReference type="InterPro" id="IPR021383">
    <property type="entry name" value="DUF3015"/>
</dbReference>
<proteinExistence type="predicted"/>
<dbReference type="Proteomes" id="UP000615796">
    <property type="component" value="Unassembled WGS sequence"/>
</dbReference>
<feature type="signal peptide" evidence="1">
    <location>
        <begin position="1"/>
        <end position="20"/>
    </location>
</feature>
<reference evidence="2" key="1">
    <citation type="submission" date="2020-08" db="EMBL/GenBank/DDBJ databases">
        <title>Genome Sequencing and Pan-Genome Analysis of Migratory bird Vibrio Strains, Inner Mongolia.</title>
        <authorList>
            <person name="Zheng L."/>
        </authorList>
    </citation>
    <scope>NUCLEOTIDE SEQUENCE</scope>
    <source>
        <strain evidence="2">M13F</strain>
    </source>
</reference>
<evidence type="ECO:0000313" key="2">
    <source>
        <dbReference type="EMBL" id="MBC5850329.1"/>
    </source>
</evidence>
<dbReference type="Pfam" id="PF11220">
    <property type="entry name" value="DUF3015"/>
    <property type="match status" value="1"/>
</dbReference>
<evidence type="ECO:0000313" key="3">
    <source>
        <dbReference type="Proteomes" id="UP000615796"/>
    </source>
</evidence>
<keyword evidence="3" id="KW-1185">Reference proteome</keyword>
<name>A0A9X0R691_VIBME</name>
<sequence length="136" mass="14327">MKKYALIAIAAAGLSTNAMANPWTQCGIGAAIFENHPIPAAISNVIWDLGTTAVSSKISSENTCYGKGARAAIFIQDNFETVMEQTSIGEGEHLNAMLDILEVAAENKAIVVANVRASVSSATYPEAYYEALMAAL</sequence>